<name>A0A1R2BX37_9CILI</name>
<evidence type="ECO:0000256" key="2">
    <source>
        <dbReference type="SAM" id="Coils"/>
    </source>
</evidence>
<organism evidence="4 5">
    <name type="scientific">Stentor coeruleus</name>
    <dbReference type="NCBI Taxonomy" id="5963"/>
    <lineage>
        <taxon>Eukaryota</taxon>
        <taxon>Sar</taxon>
        <taxon>Alveolata</taxon>
        <taxon>Ciliophora</taxon>
        <taxon>Postciliodesmatophora</taxon>
        <taxon>Heterotrichea</taxon>
        <taxon>Heterotrichida</taxon>
        <taxon>Stentoridae</taxon>
        <taxon>Stentor</taxon>
    </lineage>
</organism>
<proteinExistence type="predicted"/>
<feature type="coiled-coil region" evidence="2">
    <location>
        <begin position="706"/>
        <end position="1047"/>
    </location>
</feature>
<dbReference type="Proteomes" id="UP000187209">
    <property type="component" value="Unassembled WGS sequence"/>
</dbReference>
<keyword evidence="5" id="KW-1185">Reference proteome</keyword>
<evidence type="ECO:0000256" key="1">
    <source>
        <dbReference type="PROSITE-ProRule" id="PRU00221"/>
    </source>
</evidence>
<dbReference type="PANTHER" id="PTHR32215:SF0">
    <property type="entry name" value="CILIA- AND FLAGELLA-ASSOCIATED PROTEIN 57"/>
    <property type="match status" value="1"/>
</dbReference>
<feature type="region of interest" description="Disordered" evidence="3">
    <location>
        <begin position="1185"/>
        <end position="1225"/>
    </location>
</feature>
<sequence length="1286" mass="148700">MAKPEHVRLDFLHAFGSSVCTEIRQGVCISDEESNSILYPVGRHIAVRNLSNNDINFIREPQQVSKITSMAIASEKSRRFLAVGEYIETESSAMISIFDLKNGAYFKRMRQLGYSDSKVNEFSYLAFSYDSKFLAASSGSGDLLAIIWDWYRDKLIAKCSFPISLSKISFNPKDPYLICTTGQGLWKNWKIDEKSFKPQPPFSGIDRSKNYIDHCWLDDEILVSITLSGEAYIAKSTDYLNVIDTPFLKNNEKKSEVRPTCVICTSSFIYFGSNEGTISMWQKTTKTSAVKSSERKVSVIMQNSPQGDIFNFEFVRIWSTLRNFPITSLTFSQNEEVLGFSLNNNDIGVCNVSKAMHEELEVRVEIYCQGFHKGPITAMDVAVQRPLLVTCSQSDCSVRVWNYTNFRCEIAYKLKHDNDSGSSEAINRSILSVAFHPSGYYLSVGFEDKVRIYHLLFDQIRLFRELSIKNSTSMRFSNGGHFLAASSNKFVYIYTSFTLEQVQVFKSFSQPVLDLTWTSSDLKIVVVGTDGVIYFCDLNSETEHISKSTEFSSVTLAENDMVVACGIDSQVSVLMEQLAFDWKAYSVGLRPRLSQVHYFKSYHGTGCFISGCYNGNIQLYGPTPSNAIIEEIVAHSGKITRLRSSYDGRYVFSGGEDGVIFIYHVIEPRDLQPQIEKLDAQVKEELLIRNVDEKLADIVLIQKTTLDNFKSQLESNRQAMENIRQKRDYSLQQQEYAFEEKRKDLEKELHNEYKALESQYDKIRDEKMRKEREWVERLSNLERAHKNAIESAESLYEKKLALEDEKFRKLDKEKQELKQYYEEQIAVLQRQNEEAIENLAIAFKESLKKTQEDYEETRTTAENLKLDYEERLSMQEDEHESEILDLKKKFEKQVEEQTTENTALRRKNEALTTEQQMFSEEKESLRIKGDKKLSTIEALENTKSELTSQVRLLENDKTDKENLLIEKEKKIYEFKNEIKKLDKQKHVQDARKKEILEELLPKDEEITKLQQEMQKIHNDCDKERTKNNELKKNIKEREDTIGKLKEEAKIIHSQAENRERSLRSITNDIYNTVNNIEQKDWPSELDTLFEKYVKSELSKVSKKDPECIDEMEEQLKYMQKSIEFMKQAQDQVLNRSKSDLKKRTDENSTLIQELHELRTIKNSNAVSISELEYKLNNYIRTFNANESGKKKGTSKQASNSNLPSINPAPVPIQRPNSGIPIKGVPKGKLYRGSPFESKLVNIQEKQRIGELENDLSEKKEENYFLKIEINNLRDALSKIEEDPQDD</sequence>
<dbReference type="InterPro" id="IPR036322">
    <property type="entry name" value="WD40_repeat_dom_sf"/>
</dbReference>
<dbReference type="Gene3D" id="2.130.10.10">
    <property type="entry name" value="YVTN repeat-like/Quinoprotein amine dehydrogenase"/>
    <property type="match status" value="3"/>
</dbReference>
<evidence type="ECO:0000256" key="3">
    <source>
        <dbReference type="SAM" id="MobiDB-lite"/>
    </source>
</evidence>
<keyword evidence="2" id="KW-0175">Coiled coil</keyword>
<feature type="coiled-coil region" evidence="2">
    <location>
        <begin position="1241"/>
        <end position="1275"/>
    </location>
</feature>
<reference evidence="4 5" key="1">
    <citation type="submission" date="2016-11" db="EMBL/GenBank/DDBJ databases">
        <title>The macronuclear genome of Stentor coeruleus: a giant cell with tiny introns.</title>
        <authorList>
            <person name="Slabodnick M."/>
            <person name="Ruby J.G."/>
            <person name="Reiff S.B."/>
            <person name="Swart E.C."/>
            <person name="Gosai S."/>
            <person name="Prabakaran S."/>
            <person name="Witkowska E."/>
            <person name="Larue G.E."/>
            <person name="Fisher S."/>
            <person name="Freeman R.M."/>
            <person name="Gunawardena J."/>
            <person name="Chu W."/>
            <person name="Stover N.A."/>
            <person name="Gregory B.D."/>
            <person name="Nowacki M."/>
            <person name="Derisi J."/>
            <person name="Roy S.W."/>
            <person name="Marshall W.F."/>
            <person name="Sood P."/>
        </authorList>
    </citation>
    <scope>NUCLEOTIDE SEQUENCE [LARGE SCALE GENOMIC DNA]</scope>
    <source>
        <strain evidence="4">WM001</strain>
    </source>
</reference>
<dbReference type="PROSITE" id="PS50082">
    <property type="entry name" value="WD_REPEATS_2"/>
    <property type="match status" value="1"/>
</dbReference>
<evidence type="ECO:0000313" key="5">
    <source>
        <dbReference type="Proteomes" id="UP000187209"/>
    </source>
</evidence>
<evidence type="ECO:0000313" key="4">
    <source>
        <dbReference type="EMBL" id="OMJ81369.1"/>
    </source>
</evidence>
<dbReference type="SUPFAM" id="SSF50978">
    <property type="entry name" value="WD40 repeat-like"/>
    <property type="match status" value="2"/>
</dbReference>
<dbReference type="InterPro" id="IPR052993">
    <property type="entry name" value="CFA-57"/>
</dbReference>
<dbReference type="EMBL" id="MPUH01000383">
    <property type="protein sequence ID" value="OMJ81369.1"/>
    <property type="molecule type" value="Genomic_DNA"/>
</dbReference>
<dbReference type="Pfam" id="PF00400">
    <property type="entry name" value="WD40"/>
    <property type="match status" value="2"/>
</dbReference>
<accession>A0A1R2BX37</accession>
<dbReference type="PANTHER" id="PTHR32215">
    <property type="entry name" value="CILIA- AND FLAGELLA-ASSOCIATED PROTEIN 57"/>
    <property type="match status" value="1"/>
</dbReference>
<keyword evidence="1" id="KW-0853">WD repeat</keyword>
<dbReference type="InterPro" id="IPR001680">
    <property type="entry name" value="WD40_rpt"/>
</dbReference>
<comment type="caution">
    <text evidence="4">The sequence shown here is derived from an EMBL/GenBank/DDBJ whole genome shotgun (WGS) entry which is preliminary data.</text>
</comment>
<feature type="compositionally biased region" description="Polar residues" evidence="3">
    <location>
        <begin position="1194"/>
        <end position="1204"/>
    </location>
</feature>
<dbReference type="OrthoDB" id="10251741at2759"/>
<protein>
    <submittedName>
        <fullName evidence="4">Uncharacterized protein</fullName>
    </submittedName>
</protein>
<dbReference type="SMART" id="SM00320">
    <property type="entry name" value="WD40"/>
    <property type="match status" value="7"/>
</dbReference>
<dbReference type="InterPro" id="IPR015943">
    <property type="entry name" value="WD40/YVTN_repeat-like_dom_sf"/>
</dbReference>
<feature type="repeat" description="WD" evidence="1">
    <location>
        <begin position="632"/>
        <end position="665"/>
    </location>
</feature>
<gene>
    <name evidence="4" type="ORF">SteCoe_18159</name>
</gene>